<evidence type="ECO:0000313" key="13">
    <source>
        <dbReference type="EMBL" id="MBR1369886.1"/>
    </source>
</evidence>
<evidence type="ECO:0000256" key="2">
    <source>
        <dbReference type="ARBA" id="ARBA00008263"/>
    </source>
</evidence>
<dbReference type="PANTHER" id="PTHR43493">
    <property type="entry name" value="DNA GYRASE/TOPOISOMERASE SUBUNIT A"/>
    <property type="match status" value="1"/>
</dbReference>
<dbReference type="GO" id="GO:0006265">
    <property type="term" value="P:DNA topological change"/>
    <property type="evidence" value="ECO:0007669"/>
    <property type="project" value="UniProtKB-UniRule"/>
</dbReference>
<dbReference type="CDD" id="cd00187">
    <property type="entry name" value="TOP4c"/>
    <property type="match status" value="1"/>
</dbReference>
<dbReference type="Pfam" id="PF03989">
    <property type="entry name" value="DNA_gyraseA_C"/>
    <property type="match status" value="6"/>
</dbReference>
<dbReference type="GO" id="GO:0003918">
    <property type="term" value="F:DNA topoisomerase type II (double strand cut, ATP-hydrolyzing) activity"/>
    <property type="evidence" value="ECO:0007669"/>
    <property type="project" value="UniProtKB-UniRule"/>
</dbReference>
<dbReference type="InterPro" id="IPR050220">
    <property type="entry name" value="Type_II_DNA_Topoisomerases"/>
</dbReference>
<dbReference type="Proteomes" id="UP000730161">
    <property type="component" value="Unassembled WGS sequence"/>
</dbReference>
<feature type="compositionally biased region" description="Acidic residues" evidence="11">
    <location>
        <begin position="812"/>
        <end position="827"/>
    </location>
</feature>
<accession>A0A8J7W7K5</accession>
<dbReference type="NCBIfam" id="NF004044">
    <property type="entry name" value="PRK05561.1"/>
    <property type="match status" value="1"/>
</dbReference>
<keyword evidence="6 9" id="KW-0238">DNA-binding</keyword>
<evidence type="ECO:0000256" key="8">
    <source>
        <dbReference type="ARBA" id="ARBA00063644"/>
    </source>
</evidence>
<keyword evidence="10" id="KW-0175">Coiled coil</keyword>
<dbReference type="InterPro" id="IPR035516">
    <property type="entry name" value="Gyrase/topoIV_suA_C"/>
</dbReference>
<dbReference type="Gene3D" id="3.30.1360.40">
    <property type="match status" value="1"/>
</dbReference>
<dbReference type="GO" id="GO:0005694">
    <property type="term" value="C:chromosome"/>
    <property type="evidence" value="ECO:0007669"/>
    <property type="project" value="InterPro"/>
</dbReference>
<evidence type="ECO:0000256" key="1">
    <source>
        <dbReference type="ARBA" id="ARBA00000185"/>
    </source>
</evidence>
<dbReference type="InterPro" id="IPR013760">
    <property type="entry name" value="Topo_IIA-like_dom_sf"/>
</dbReference>
<dbReference type="PANTHER" id="PTHR43493:SF5">
    <property type="entry name" value="DNA GYRASE SUBUNIT A, CHLOROPLASTIC_MITOCHONDRIAL"/>
    <property type="match status" value="1"/>
</dbReference>
<gene>
    <name evidence="9" type="primary">gyrA</name>
    <name evidence="13" type="ORF">RJ53_10520</name>
</gene>
<dbReference type="Gene3D" id="3.90.199.10">
    <property type="entry name" value="Topoisomerase II, domain 5"/>
    <property type="match status" value="1"/>
</dbReference>
<feature type="domain" description="Topo IIA-type catalytic" evidence="12">
    <location>
        <begin position="36"/>
        <end position="500"/>
    </location>
</feature>
<feature type="region of interest" description="Disordered" evidence="11">
    <location>
        <begin position="807"/>
        <end position="827"/>
    </location>
</feature>
<organism evidence="13 14">
    <name type="scientific">Methanocalculus chunghsingensis</name>
    <dbReference type="NCBI Taxonomy" id="156457"/>
    <lineage>
        <taxon>Archaea</taxon>
        <taxon>Methanobacteriati</taxon>
        <taxon>Methanobacteriota</taxon>
        <taxon>Stenosarchaea group</taxon>
        <taxon>Methanomicrobia</taxon>
        <taxon>Methanomicrobiales</taxon>
        <taxon>Methanocalculaceae</taxon>
        <taxon>Methanocalculus</taxon>
    </lineage>
</organism>
<dbReference type="InterPro" id="IPR002205">
    <property type="entry name" value="Topo_IIA_dom_A"/>
</dbReference>
<dbReference type="Gene3D" id="2.120.10.90">
    <property type="entry name" value="DNA gyrase/topoisomerase IV, subunit A, C-terminal"/>
    <property type="match status" value="1"/>
</dbReference>
<dbReference type="Pfam" id="PF00521">
    <property type="entry name" value="DNA_topoisoIV"/>
    <property type="match status" value="1"/>
</dbReference>
<dbReference type="PROSITE" id="PS52040">
    <property type="entry name" value="TOPO_IIA"/>
    <property type="match status" value="1"/>
</dbReference>
<evidence type="ECO:0000313" key="14">
    <source>
        <dbReference type="Proteomes" id="UP000730161"/>
    </source>
</evidence>
<comment type="subunit">
    <text evidence="8">Heterotetramer composed of ParC and ParE.</text>
</comment>
<dbReference type="InterPro" id="IPR006691">
    <property type="entry name" value="GyrA/parC_rep"/>
</dbReference>
<dbReference type="AlphaFoldDB" id="A0A8J7W7K5"/>
<dbReference type="EMBL" id="JWHL01000023">
    <property type="protein sequence ID" value="MBR1369886.1"/>
    <property type="molecule type" value="Genomic_DNA"/>
</dbReference>
<dbReference type="GO" id="GO:0005737">
    <property type="term" value="C:cytoplasm"/>
    <property type="evidence" value="ECO:0007669"/>
    <property type="project" value="UniProtKB-SubCell"/>
</dbReference>
<comment type="subcellular location">
    <subcellularLocation>
        <location evidence="9">Cytoplasm</location>
    </subcellularLocation>
</comment>
<dbReference type="RefSeq" id="WP_211531641.1">
    <property type="nucleotide sequence ID" value="NZ_JWHL01000023.1"/>
</dbReference>
<dbReference type="InterPro" id="IPR013757">
    <property type="entry name" value="Topo_IIA_A_a_sf"/>
</dbReference>
<dbReference type="SMART" id="SM00434">
    <property type="entry name" value="TOP4c"/>
    <property type="match status" value="1"/>
</dbReference>
<dbReference type="FunFam" id="2.120.10.90:FF:000005">
    <property type="entry name" value="DNA topoisomerase 4 subunit A"/>
    <property type="match status" value="1"/>
</dbReference>
<comment type="miscellaneous">
    <text evidence="9">Few gyrases are as efficient as E.coli at forming negative supercoils. Not all organisms have 2 type II topoisomerases; in organisms with a single type II topoisomerase this enzyme also has to decatenate newly replicated chromosomes.</text>
</comment>
<keyword evidence="7 9" id="KW-0413">Isomerase</keyword>
<feature type="active site" description="O-(5'-phospho-DNA)-tyrosine intermediate" evidence="9">
    <location>
        <position position="124"/>
    </location>
</feature>
<feature type="short sequence motif" description="GyrA-box" evidence="9">
    <location>
        <begin position="527"/>
        <end position="533"/>
    </location>
</feature>
<dbReference type="SUPFAM" id="SSF56719">
    <property type="entry name" value="Type II DNA topoisomerase"/>
    <property type="match status" value="1"/>
</dbReference>
<dbReference type="GO" id="GO:0009330">
    <property type="term" value="C:DNA topoisomerase type II (double strand cut, ATP-hydrolyzing) complex"/>
    <property type="evidence" value="ECO:0007669"/>
    <property type="project" value="TreeGrafter"/>
</dbReference>
<dbReference type="OrthoDB" id="371943at2157"/>
<evidence type="ECO:0000256" key="5">
    <source>
        <dbReference type="ARBA" id="ARBA00023029"/>
    </source>
</evidence>
<dbReference type="Gene3D" id="1.10.268.10">
    <property type="entry name" value="Topoisomerase, domain 3"/>
    <property type="match status" value="1"/>
</dbReference>
<sequence length="827" mass="92460">MTSEEVAAHVIPVAIEDEMKKSYIDYAMSVIIGRAIPDVRDGLKPVHRRTLYAMWGSGNTSDKPFRKSVKAVAATMENYHPHGDSAIYDTLVKMAQPFSYRYMLVEGQGNFGSIDGDSAAAMRYTEARLTKVAESLLLDIEKQTVNFIPNFDGSTTEPAVLPSRIPNLLVNGTSGIAVGMATNMPPHNLGEVCTLVERFIEDSDLPLQEILSILPGPDFPTGGQIMGRDGIVNAYTTGYGRIIVRGVAEIEIGKRETQHIIITEIPYQVNKARLIEHIAELVREKKIEGISDLRDESDKEGIRIVIDLKKGINADVILNLLYKHTHLQTTFGVINLAIVDGQPKVLPITDLLRHFLAHRVEVIRRRSEFELKKARDRDHILTGLLIALDRIDEVIATIRASPSVEQASLALIDRFSLDEVQADAILKMQLRRLAALERQKIEDEKKTLEAEIARLLELLSSEANILRVVKEETVAIREQFSDPRRTEIAESAEFLDKEALIEEKQVFVALTEQNYIKRMPLETYRQQRRGGRGIIGMSTKEEDCIASVFVASTHDYLLCFSDKGKAYWLKVYDIPEGSRTSRGKAIVNLLELNNETIQTVIPISSFRSDHFLFFATRNGTVVKIALDQFKNPRQSGINAIKLREGDELVDVKWTDGGRELILTTRHGQSLRFHEETVRAVGRGAMGVRGISLRHGDQLQAVTVVNFDHLLTMTEKGYGKRTEFEEFRGHGRGTLGVRNIVTDTRSGMVVASRSVADTDEIIVMTASGIAIRMRVDGITIQKRSTRGVRIIRLEDGDRVTGFATITADMLPPEGEEESGDEPEDDQKE</sequence>
<dbReference type="SUPFAM" id="SSF101904">
    <property type="entry name" value="GyrA/ParC C-terminal domain-like"/>
    <property type="match status" value="1"/>
</dbReference>
<comment type="caution">
    <text evidence="13">The sequence shown here is derived from an EMBL/GenBank/DDBJ whole genome shotgun (WGS) entry which is preliminary data.</text>
</comment>
<dbReference type="NCBIfam" id="NF004043">
    <property type="entry name" value="PRK05560.1"/>
    <property type="match status" value="1"/>
</dbReference>
<dbReference type="InterPro" id="IPR013758">
    <property type="entry name" value="Topo_IIA_A/C_ab"/>
</dbReference>
<evidence type="ECO:0000256" key="9">
    <source>
        <dbReference type="HAMAP-Rule" id="MF_01897"/>
    </source>
</evidence>
<dbReference type="GO" id="GO:0006261">
    <property type="term" value="P:DNA-templated DNA replication"/>
    <property type="evidence" value="ECO:0007669"/>
    <property type="project" value="UniProtKB-UniRule"/>
</dbReference>
<protein>
    <recommendedName>
        <fullName evidence="9">DNA gyrase subunit A</fullName>
        <ecNumber evidence="9">5.6.2.2</ecNumber>
    </recommendedName>
</protein>
<keyword evidence="5 9" id="KW-0799">Topoisomerase</keyword>
<evidence type="ECO:0000256" key="4">
    <source>
        <dbReference type="ARBA" id="ARBA00022840"/>
    </source>
</evidence>
<keyword evidence="9" id="KW-0963">Cytoplasm</keyword>
<evidence type="ECO:0000259" key="12">
    <source>
        <dbReference type="PROSITE" id="PS52040"/>
    </source>
</evidence>
<comment type="similarity">
    <text evidence="2 9">Belongs to the type II topoisomerase GyrA/ParC subunit family.</text>
</comment>
<proteinExistence type="inferred from homology"/>
<keyword evidence="4 9" id="KW-0067">ATP-binding</keyword>
<keyword evidence="14" id="KW-1185">Reference proteome</keyword>
<keyword evidence="3 9" id="KW-0547">Nucleotide-binding</keyword>
<dbReference type="NCBIfam" id="TIGR01063">
    <property type="entry name" value="gyrA"/>
    <property type="match status" value="1"/>
</dbReference>
<evidence type="ECO:0000256" key="7">
    <source>
        <dbReference type="ARBA" id="ARBA00023235"/>
    </source>
</evidence>
<dbReference type="HAMAP" id="MF_01897">
    <property type="entry name" value="GyrA"/>
    <property type="match status" value="1"/>
</dbReference>
<dbReference type="GO" id="GO:0003677">
    <property type="term" value="F:DNA binding"/>
    <property type="evidence" value="ECO:0007669"/>
    <property type="project" value="UniProtKB-UniRule"/>
</dbReference>
<dbReference type="FunFam" id="1.10.268.10:FF:000001">
    <property type="entry name" value="DNA gyrase subunit A"/>
    <property type="match status" value="1"/>
</dbReference>
<evidence type="ECO:0000256" key="10">
    <source>
        <dbReference type="SAM" id="Coils"/>
    </source>
</evidence>
<name>A0A8J7W7K5_9EURY</name>
<dbReference type="FunFam" id="3.30.1360.40:FF:000002">
    <property type="entry name" value="DNA gyrase subunit A"/>
    <property type="match status" value="1"/>
</dbReference>
<evidence type="ECO:0000256" key="3">
    <source>
        <dbReference type="ARBA" id="ARBA00022741"/>
    </source>
</evidence>
<reference evidence="13" key="1">
    <citation type="submission" date="2014-12" db="EMBL/GenBank/DDBJ databases">
        <authorList>
            <person name="Huang H.-H."/>
            <person name="Chen S.-C."/>
            <person name="Lai M.-C."/>
        </authorList>
    </citation>
    <scope>NUCLEOTIDE SEQUENCE</scope>
    <source>
        <strain evidence="13">K1F9705b</strain>
    </source>
</reference>
<evidence type="ECO:0000256" key="6">
    <source>
        <dbReference type="ARBA" id="ARBA00023125"/>
    </source>
</evidence>
<dbReference type="EC" id="5.6.2.2" evidence="9"/>
<comment type="function">
    <text evidence="9">A type II topoisomerase that negatively supercoils closed circular double-stranded (ds) DNA in an ATP-dependent manner to modulate DNA topology and maintain chromosomes in an underwound state. Negative supercoiling favors strand separation, and DNA replication, transcription, recombination and repair, all of which involve strand separation. Also able to catalyze the interconversion of other topological isomers of dsDNA rings, including catenanes and knotted rings. Type II topoisomerases break and join 2 DNA strands simultaneously in an ATP-dependent manner.</text>
</comment>
<comment type="catalytic activity">
    <reaction evidence="1 9">
        <text>ATP-dependent breakage, passage and rejoining of double-stranded DNA.</text>
        <dbReference type="EC" id="5.6.2.2"/>
    </reaction>
</comment>
<feature type="coiled-coil region" evidence="10">
    <location>
        <begin position="426"/>
        <end position="458"/>
    </location>
</feature>
<comment type="subunit">
    <text evidence="9">Heterotetramer, composed of two GyrA and two GyrB chains. In the heterotetramer, GyrA contains the active site tyrosine that forms a transient covalent intermediate with DNA, while GyrB binds cofactors and catalyzes ATP hydrolysis.</text>
</comment>
<dbReference type="InterPro" id="IPR005743">
    <property type="entry name" value="GyrA"/>
</dbReference>
<dbReference type="GO" id="GO:0005524">
    <property type="term" value="F:ATP binding"/>
    <property type="evidence" value="ECO:0007669"/>
    <property type="project" value="UniProtKB-UniRule"/>
</dbReference>
<evidence type="ECO:0000256" key="11">
    <source>
        <dbReference type="SAM" id="MobiDB-lite"/>
    </source>
</evidence>